<name>A0A4Z2GDN9_9TELE</name>
<sequence>MIKAVTAAGPFGHSLLISSMLPKLTAPCDVFLLSKSYQVVQLWVLAEEGLVFSLLLMHKVLNVHIEAG</sequence>
<reference evidence="1 2" key="1">
    <citation type="submission" date="2019-03" db="EMBL/GenBank/DDBJ databases">
        <title>First draft genome of Liparis tanakae, snailfish: a comprehensive survey of snailfish specific genes.</title>
        <authorList>
            <person name="Kim W."/>
            <person name="Song I."/>
            <person name="Jeong J.-H."/>
            <person name="Kim D."/>
            <person name="Kim S."/>
            <person name="Ryu S."/>
            <person name="Song J.Y."/>
            <person name="Lee S.K."/>
        </authorList>
    </citation>
    <scope>NUCLEOTIDE SEQUENCE [LARGE SCALE GENOMIC DNA]</scope>
    <source>
        <tissue evidence="1">Muscle</tissue>
    </source>
</reference>
<accession>A0A4Z2GDN9</accession>
<proteinExistence type="predicted"/>
<protein>
    <submittedName>
        <fullName evidence="1">Uncharacterized protein</fullName>
    </submittedName>
</protein>
<keyword evidence="2" id="KW-1185">Reference proteome</keyword>
<evidence type="ECO:0000313" key="2">
    <source>
        <dbReference type="Proteomes" id="UP000314294"/>
    </source>
</evidence>
<dbReference type="Proteomes" id="UP000314294">
    <property type="component" value="Unassembled WGS sequence"/>
</dbReference>
<dbReference type="AlphaFoldDB" id="A0A4Z2GDN9"/>
<dbReference type="EMBL" id="SRLO01000574">
    <property type="protein sequence ID" value="TNN51658.1"/>
    <property type="molecule type" value="Genomic_DNA"/>
</dbReference>
<comment type="caution">
    <text evidence="1">The sequence shown here is derived from an EMBL/GenBank/DDBJ whole genome shotgun (WGS) entry which is preliminary data.</text>
</comment>
<gene>
    <name evidence="1" type="ORF">EYF80_038128</name>
</gene>
<evidence type="ECO:0000313" key="1">
    <source>
        <dbReference type="EMBL" id="TNN51658.1"/>
    </source>
</evidence>
<organism evidence="1 2">
    <name type="scientific">Liparis tanakae</name>
    <name type="common">Tanaka's snailfish</name>
    <dbReference type="NCBI Taxonomy" id="230148"/>
    <lineage>
        <taxon>Eukaryota</taxon>
        <taxon>Metazoa</taxon>
        <taxon>Chordata</taxon>
        <taxon>Craniata</taxon>
        <taxon>Vertebrata</taxon>
        <taxon>Euteleostomi</taxon>
        <taxon>Actinopterygii</taxon>
        <taxon>Neopterygii</taxon>
        <taxon>Teleostei</taxon>
        <taxon>Neoteleostei</taxon>
        <taxon>Acanthomorphata</taxon>
        <taxon>Eupercaria</taxon>
        <taxon>Perciformes</taxon>
        <taxon>Cottioidei</taxon>
        <taxon>Cottales</taxon>
        <taxon>Liparidae</taxon>
        <taxon>Liparis</taxon>
    </lineage>
</organism>